<dbReference type="Proteomes" id="UP000503264">
    <property type="component" value="Chromosome"/>
</dbReference>
<protein>
    <submittedName>
        <fullName evidence="2">Reductase assembly protein</fullName>
    </submittedName>
</protein>
<dbReference type="EMBL" id="CP012542">
    <property type="protein sequence ID" value="QCD43904.1"/>
    <property type="molecule type" value="Genomic_DNA"/>
</dbReference>
<dbReference type="AlphaFoldDB" id="A0A6G5QE49"/>
<dbReference type="InterPro" id="IPR050289">
    <property type="entry name" value="TorD/DmsD_chaperones"/>
</dbReference>
<dbReference type="Gene3D" id="1.10.3480.10">
    <property type="entry name" value="TorD-like"/>
    <property type="match status" value="1"/>
</dbReference>
<evidence type="ECO:0000313" key="2">
    <source>
        <dbReference type="EMBL" id="QCD43904.1"/>
    </source>
</evidence>
<reference evidence="2 3" key="1">
    <citation type="submission" date="2016-07" db="EMBL/GenBank/DDBJ databases">
        <title>Comparative genomics of the Campylobacter concisus group.</title>
        <authorList>
            <person name="Miller W.G."/>
            <person name="Yee E."/>
            <person name="Chapman M.H."/>
            <person name="Huynh S."/>
            <person name="Bono J.L."/>
            <person name="On S.L.W."/>
            <person name="StLeger J."/>
            <person name="Foster G."/>
            <person name="Parker C.T."/>
        </authorList>
    </citation>
    <scope>NUCLEOTIDE SEQUENCE [LARGE SCALE GENOMIC DNA]</scope>
    <source>
        <strain evidence="2 3">CCUG 21559</strain>
    </source>
</reference>
<dbReference type="PANTHER" id="PTHR34227">
    <property type="entry name" value="CHAPERONE PROTEIN YCDY"/>
    <property type="match status" value="1"/>
</dbReference>
<dbReference type="RefSeq" id="WP_169776761.1">
    <property type="nucleotide sequence ID" value="NZ_CP012542.1"/>
</dbReference>
<dbReference type="Pfam" id="PF02613">
    <property type="entry name" value="Nitrate_red_del"/>
    <property type="match status" value="1"/>
</dbReference>
<evidence type="ECO:0000256" key="1">
    <source>
        <dbReference type="ARBA" id="ARBA00023186"/>
    </source>
</evidence>
<dbReference type="PANTHER" id="PTHR34227:SF1">
    <property type="entry name" value="DIMETHYL SULFOXIDE REDUCTASE CHAPERONE-RELATED"/>
    <property type="match status" value="1"/>
</dbReference>
<keyword evidence="3" id="KW-1185">Reference proteome</keyword>
<accession>A0A6G5QE49</accession>
<dbReference type="InterPro" id="IPR036411">
    <property type="entry name" value="TorD-like_sf"/>
</dbReference>
<sequence>MEILAQNTIKNSLFVEDFLRRIFLQELKKQEFSEILTLCEEFEPKFKEHAFIKELCKISTDDVLLDNLRYEFNRLFVGPRRPKALPYESTYFDYKNMFGTQTFEVREFYKRAGLRVDDEQFDKFPDDYIGFELQYLYFMSYNMLSCADDKAKFEELAEQKAEFVSLHTMWFRDFAKASSEATKLVVWKYFGEFLNLYLENEIVNLAPFSKK</sequence>
<proteinExistence type="predicted"/>
<keyword evidence="1" id="KW-0143">Chaperone</keyword>
<name>A0A6G5QE49_9BACT</name>
<evidence type="ECO:0000313" key="3">
    <source>
        <dbReference type="Proteomes" id="UP000503264"/>
    </source>
</evidence>
<dbReference type="SUPFAM" id="SSF89155">
    <property type="entry name" value="TorD-like"/>
    <property type="match status" value="1"/>
</dbReference>
<gene>
    <name evidence="2" type="ORF">CMUC_0079</name>
</gene>
<organism evidence="2 3">
    <name type="scientific">Campylobacter mucosalis CCUG 21559</name>
    <dbReference type="NCBI Taxonomy" id="1032067"/>
    <lineage>
        <taxon>Bacteria</taxon>
        <taxon>Pseudomonadati</taxon>
        <taxon>Campylobacterota</taxon>
        <taxon>Epsilonproteobacteria</taxon>
        <taxon>Campylobacterales</taxon>
        <taxon>Campylobacteraceae</taxon>
        <taxon>Campylobacter</taxon>
    </lineage>
</organism>
<dbReference type="InterPro" id="IPR020945">
    <property type="entry name" value="DMSO/NO3_reduct_chaperone"/>
</dbReference>